<organism evidence="4 5">
    <name type="scientific">Mugilogobius chulae</name>
    <name type="common">yellowstripe goby</name>
    <dbReference type="NCBI Taxonomy" id="88201"/>
    <lineage>
        <taxon>Eukaryota</taxon>
        <taxon>Metazoa</taxon>
        <taxon>Chordata</taxon>
        <taxon>Craniata</taxon>
        <taxon>Vertebrata</taxon>
        <taxon>Euteleostomi</taxon>
        <taxon>Actinopterygii</taxon>
        <taxon>Neopterygii</taxon>
        <taxon>Teleostei</taxon>
        <taxon>Neoteleostei</taxon>
        <taxon>Acanthomorphata</taxon>
        <taxon>Gobiaria</taxon>
        <taxon>Gobiiformes</taxon>
        <taxon>Gobioidei</taxon>
        <taxon>Gobiidae</taxon>
        <taxon>Gobionellinae</taxon>
        <taxon>Mugilogobius</taxon>
    </lineage>
</organism>
<evidence type="ECO:0000256" key="2">
    <source>
        <dbReference type="ARBA" id="ARBA00023054"/>
    </source>
</evidence>
<feature type="region of interest" description="Disordered" evidence="3">
    <location>
        <begin position="820"/>
        <end position="849"/>
    </location>
</feature>
<feature type="region of interest" description="Disordered" evidence="3">
    <location>
        <begin position="751"/>
        <end position="772"/>
    </location>
</feature>
<dbReference type="Proteomes" id="UP001460270">
    <property type="component" value="Unassembled WGS sequence"/>
</dbReference>
<protein>
    <submittedName>
        <fullName evidence="4">Uncharacterized protein</fullName>
    </submittedName>
</protein>
<feature type="compositionally biased region" description="Basic and acidic residues" evidence="3">
    <location>
        <begin position="433"/>
        <end position="442"/>
    </location>
</feature>
<feature type="region of interest" description="Disordered" evidence="3">
    <location>
        <begin position="672"/>
        <end position="692"/>
    </location>
</feature>
<accession>A0AAW0Q1B7</accession>
<feature type="region of interest" description="Disordered" evidence="3">
    <location>
        <begin position="423"/>
        <end position="445"/>
    </location>
</feature>
<dbReference type="AlphaFoldDB" id="A0AAW0Q1B7"/>
<evidence type="ECO:0000313" key="5">
    <source>
        <dbReference type="Proteomes" id="UP001460270"/>
    </source>
</evidence>
<sequence>MESNDKSELTAGESKFIDEHDQDTVNKEQMDEENNLIELTKDNTKHLQEAGTVSDLVKDEKIEASVTCLETKQAEVLSAEPAIDTDTILEVMDSTKSEESKPSLDSGEQEIQIEASSERCDVNGTNSVQIVAADVNGNVVTIDACLPNSAVTALSEKDNNNDESKNENGEAKIIESEQACTSIADVQVDNSEVSESLDEIEKPKSMEKLDNCENKDSDIEEISALVTSDDILNSNNCLNVANVDSNQDSTDKEAISIETSDTAAVEVIDKATIEIDVTEEGKDAENKATDVDYELKPSQTEPDNASSMVNVSTECNSSKEIGDVESLGQEVEVGVDISVQEDASSEFLTDGKTEVHSQIEGDVDGELQKVDTDSENAVTIQSESVVEKQNDCSVGDKIADDALASTNNKVDVGEDVLAVEDNSNDQSLNIESQKQDQDKENDLGDSEIVEIKTEVALEDVELPENGLKDDTNSLVECQNVEICKVLNTEVLASQEVKLVQLANDEEKVETGVDNLSKNVAQSDSDVADCQIVNLSENDLEVDANTKTMEEDVEEEEEDEGEGLSFDFDDLEMEAAIAQSLECKNADEEFEVGVEVLADEANLEDEMIDKTEEVHSQNADNAKRDCDLADNMEGISIKSDENETLESASLLSPSEISQEEIEVTPEQATIVQGATRNSSENNNTQSSPTESGSYLVTVQSQGLPKSGKNRAEMSANVEQAPLGKKSKIRLRKLVDEREKMIEQVKKLKAQLEQKTQKNGTDSLSPDGEIMENGNDPALIEMQRDANRQMIDLKFKLVKAEQEATALEQNVTRLEGQVARYKSASENAEKVEDELKAEKRKLQREVSQMSM</sequence>
<proteinExistence type="inferred from homology"/>
<feature type="compositionally biased region" description="Basic and acidic residues" evidence="3">
    <location>
        <begin position="15"/>
        <end position="28"/>
    </location>
</feature>
<dbReference type="GO" id="GO:0000981">
    <property type="term" value="F:DNA-binding transcription factor activity, RNA polymerase II-specific"/>
    <property type="evidence" value="ECO:0007669"/>
    <property type="project" value="TreeGrafter"/>
</dbReference>
<gene>
    <name evidence="4" type="ORF">WMY93_001718</name>
</gene>
<dbReference type="GO" id="GO:0000978">
    <property type="term" value="F:RNA polymerase II cis-regulatory region sequence-specific DNA binding"/>
    <property type="evidence" value="ECO:0007669"/>
    <property type="project" value="TreeGrafter"/>
</dbReference>
<keyword evidence="5" id="KW-1185">Reference proteome</keyword>
<comment type="caution">
    <text evidence="4">The sequence shown here is derived from an EMBL/GenBank/DDBJ whole genome shotgun (WGS) entry which is preliminary data.</text>
</comment>
<comment type="similarity">
    <text evidence="1">Belongs to the LRRFIP family.</text>
</comment>
<evidence type="ECO:0000313" key="4">
    <source>
        <dbReference type="EMBL" id="KAK7938392.1"/>
    </source>
</evidence>
<keyword evidence="2" id="KW-0175">Coiled coil</keyword>
<dbReference type="PANTHER" id="PTHR19212">
    <property type="entry name" value="LEUCINE RICH REPEAT IN FLII INTERACTING PROTEIN"/>
    <property type="match status" value="1"/>
</dbReference>
<dbReference type="Pfam" id="PF09738">
    <property type="entry name" value="LRRFIP"/>
    <property type="match status" value="1"/>
</dbReference>
<reference evidence="5" key="1">
    <citation type="submission" date="2024-04" db="EMBL/GenBank/DDBJ databases">
        <title>Salinicola lusitanus LLJ914,a marine bacterium isolated from the Okinawa Trough.</title>
        <authorList>
            <person name="Li J."/>
        </authorList>
    </citation>
    <scope>NUCLEOTIDE SEQUENCE [LARGE SCALE GENOMIC DNA]</scope>
</reference>
<evidence type="ECO:0000256" key="1">
    <source>
        <dbReference type="ARBA" id="ARBA00008275"/>
    </source>
</evidence>
<feature type="compositionally biased region" description="Polar residues" evidence="3">
    <location>
        <begin position="644"/>
        <end position="655"/>
    </location>
</feature>
<name>A0AAW0Q1B7_9GOBI</name>
<feature type="region of interest" description="Disordered" evidence="3">
    <location>
        <begin position="636"/>
        <end position="659"/>
    </location>
</feature>
<dbReference type="PANTHER" id="PTHR19212:SF5">
    <property type="entry name" value="LEUCINE-RICH REPEAT FLIGHTLESS-INTERACTING PROTEIN 1"/>
    <property type="match status" value="1"/>
</dbReference>
<dbReference type="EMBL" id="JBBPFD010000002">
    <property type="protein sequence ID" value="KAK7938392.1"/>
    <property type="molecule type" value="Genomic_DNA"/>
</dbReference>
<dbReference type="InterPro" id="IPR019139">
    <property type="entry name" value="LRRFIP1/2"/>
</dbReference>
<evidence type="ECO:0000256" key="3">
    <source>
        <dbReference type="SAM" id="MobiDB-lite"/>
    </source>
</evidence>
<feature type="region of interest" description="Disordered" evidence="3">
    <location>
        <begin position="1"/>
        <end position="28"/>
    </location>
</feature>
<feature type="compositionally biased region" description="Basic and acidic residues" evidence="3">
    <location>
        <begin position="825"/>
        <end position="835"/>
    </location>
</feature>